<reference evidence="1 2" key="1">
    <citation type="submission" date="2020-12" db="EMBL/GenBank/DDBJ databases">
        <title>Dynamics of Baltic Sea phages driven by environmental changes.</title>
        <authorList>
            <person name="Hoetzinger M."/>
            <person name="Nilsson E."/>
            <person name="Holmfeldt K."/>
        </authorList>
    </citation>
    <scope>NUCLEOTIDE SEQUENCE [LARGE SCALE GENOMIC DNA]</scope>
</reference>
<accession>A0A7T8ERF2</accession>
<name>A0A7T8ERF2_9CAUD</name>
<dbReference type="EMBL" id="MW353175">
    <property type="protein sequence ID" value="QQO91745.1"/>
    <property type="molecule type" value="Genomic_DNA"/>
</dbReference>
<gene>
    <name evidence="1" type="ORF">immuto26A_66</name>
</gene>
<dbReference type="Proteomes" id="UP000595566">
    <property type="component" value="Segment"/>
</dbReference>
<sequence>MVIINLDNEIIDAEVFGIVNSTTGKPSYSLRVKSNFIFVDEDRIISISHE</sequence>
<protein>
    <submittedName>
        <fullName evidence="1">Uncharacterized protein</fullName>
    </submittedName>
</protein>
<organism evidence="1 2">
    <name type="scientific">Flavobacterium phage vB_FspM_immuto_2-6A</name>
    <dbReference type="NCBI Taxonomy" id="2801477"/>
    <lineage>
        <taxon>Viruses</taxon>
        <taxon>Duplodnaviria</taxon>
        <taxon>Heunggongvirae</taxon>
        <taxon>Uroviricota</taxon>
        <taxon>Caudoviricetes</taxon>
        <taxon>Immutovirus</taxon>
        <taxon>Immutovirus immuto</taxon>
    </lineage>
</organism>
<evidence type="ECO:0000313" key="1">
    <source>
        <dbReference type="EMBL" id="QQO91745.1"/>
    </source>
</evidence>
<keyword evidence="2" id="KW-1185">Reference proteome</keyword>
<proteinExistence type="predicted"/>
<evidence type="ECO:0000313" key="2">
    <source>
        <dbReference type="Proteomes" id="UP000595566"/>
    </source>
</evidence>